<evidence type="ECO:0000256" key="1">
    <source>
        <dbReference type="ARBA" id="ARBA00012513"/>
    </source>
</evidence>
<dbReference type="Pfam" id="PF05226">
    <property type="entry name" value="CHASE2"/>
    <property type="match status" value="1"/>
</dbReference>
<dbReference type="EMBL" id="JAALHA020000008">
    <property type="protein sequence ID" value="MDR9896460.1"/>
    <property type="molecule type" value="Genomic_DNA"/>
</dbReference>
<evidence type="ECO:0000256" key="10">
    <source>
        <dbReference type="SAM" id="Phobius"/>
    </source>
</evidence>
<evidence type="ECO:0000256" key="3">
    <source>
        <dbReference type="ARBA" id="ARBA00022679"/>
    </source>
</evidence>
<evidence type="ECO:0000256" key="4">
    <source>
        <dbReference type="ARBA" id="ARBA00022741"/>
    </source>
</evidence>
<evidence type="ECO:0000259" key="11">
    <source>
        <dbReference type="PROSITE" id="PS50011"/>
    </source>
</evidence>
<evidence type="ECO:0000256" key="6">
    <source>
        <dbReference type="ARBA" id="ARBA00022840"/>
    </source>
</evidence>
<name>A0AAP5ICF3_9CYAN</name>
<keyword evidence="3" id="KW-0808">Transferase</keyword>
<keyword evidence="5 12" id="KW-0418">Kinase</keyword>
<keyword evidence="4 9" id="KW-0547">Nucleotide-binding</keyword>
<dbReference type="InterPro" id="IPR017441">
    <property type="entry name" value="Protein_kinase_ATP_BS"/>
</dbReference>
<evidence type="ECO:0000256" key="8">
    <source>
        <dbReference type="ARBA" id="ARBA00048679"/>
    </source>
</evidence>
<dbReference type="Gene3D" id="1.10.510.10">
    <property type="entry name" value="Transferase(Phosphotransferase) domain 1"/>
    <property type="match status" value="1"/>
</dbReference>
<evidence type="ECO:0000256" key="7">
    <source>
        <dbReference type="ARBA" id="ARBA00047899"/>
    </source>
</evidence>
<feature type="domain" description="Protein kinase" evidence="11">
    <location>
        <begin position="449"/>
        <end position="706"/>
    </location>
</feature>
<dbReference type="PANTHER" id="PTHR24363">
    <property type="entry name" value="SERINE/THREONINE PROTEIN KINASE"/>
    <property type="match status" value="1"/>
</dbReference>
<sequence>MLAGFKKILTQPAIIASVIVSGLLIGFQELGVLEPLELQAFDQMMQRRPDLGKDNRILIVAFTENDIQKLKQSSPNGATLEKVLTKLERYRPKAIGLDFFRDVPVEPGHQKLLTHIKKSETIIPLCRVGGDKIPAVPPPTGIDPQIAGFADIPEDGDVVIRRNLLVVSPDPKSSCTTPASLGFQLALTYLNTQPQFTPDGNLILGKKLFKPLESNSGGYHKIDAKGFQILLNYRSEKNVAQEVSLTDVLSDRVPSNLVKNRVVLIGSTAPSSQDIRNTPYSDGRVDNSGKMPGVMIHAQMVSQILDAVSDKRPLFWFFPQWGEILWIWCWTLVGGIIASLIQHPLRLGLNIAGVFTALLLSNFVFFLYAGWIPVVSPALGLLLGAGVVLAYIRYDNQRQKEKIAVQIKEQNETISLLQLMLREGGNSTTEVPTAIFDGSQPEKLLNKRYKLAELLGSGGFSYTYRAEDTYRPGNPVCVVKHLQPARKDEGFLEVARRLFKTEAEILQLLGEHDQIPLLMAYFEENKQFYLVQEYVPGHSLQVELSTGKPCTQLHVIAFLKDVLSILAFVHSQGVIHRDIKPSNLMRRATDQRIVLIDFGAVKQLQPQQQQESHTVAVGTVGYSPPEQFMGQPRLNSDIYALGMVAIQALTATPPTAIQRDETTAAMWRHLAKVTDKFAAILDKMVAFDFQKRYQTAEEVLQSLNTL</sequence>
<dbReference type="InterPro" id="IPR011009">
    <property type="entry name" value="Kinase-like_dom_sf"/>
</dbReference>
<dbReference type="GO" id="GO:0005524">
    <property type="term" value="F:ATP binding"/>
    <property type="evidence" value="ECO:0007669"/>
    <property type="project" value="UniProtKB-UniRule"/>
</dbReference>
<dbReference type="GO" id="GO:0004674">
    <property type="term" value="F:protein serine/threonine kinase activity"/>
    <property type="evidence" value="ECO:0007669"/>
    <property type="project" value="UniProtKB-KW"/>
</dbReference>
<dbReference type="EC" id="2.7.11.1" evidence="1"/>
<feature type="transmembrane region" description="Helical" evidence="10">
    <location>
        <begin position="324"/>
        <end position="341"/>
    </location>
</feature>
<dbReference type="Gene3D" id="3.30.200.20">
    <property type="entry name" value="Phosphorylase Kinase, domain 1"/>
    <property type="match status" value="1"/>
</dbReference>
<organism evidence="12 13">
    <name type="scientific">Aetokthonos hydrillicola Thurmond2011</name>
    <dbReference type="NCBI Taxonomy" id="2712845"/>
    <lineage>
        <taxon>Bacteria</taxon>
        <taxon>Bacillati</taxon>
        <taxon>Cyanobacteriota</taxon>
        <taxon>Cyanophyceae</taxon>
        <taxon>Nostocales</taxon>
        <taxon>Hapalosiphonaceae</taxon>
        <taxon>Aetokthonos</taxon>
    </lineage>
</organism>
<comment type="catalytic activity">
    <reaction evidence="7">
        <text>L-threonyl-[protein] + ATP = O-phospho-L-threonyl-[protein] + ADP + H(+)</text>
        <dbReference type="Rhea" id="RHEA:46608"/>
        <dbReference type="Rhea" id="RHEA-COMP:11060"/>
        <dbReference type="Rhea" id="RHEA-COMP:11605"/>
        <dbReference type="ChEBI" id="CHEBI:15378"/>
        <dbReference type="ChEBI" id="CHEBI:30013"/>
        <dbReference type="ChEBI" id="CHEBI:30616"/>
        <dbReference type="ChEBI" id="CHEBI:61977"/>
        <dbReference type="ChEBI" id="CHEBI:456216"/>
        <dbReference type="EC" id="2.7.11.1"/>
    </reaction>
</comment>
<accession>A0AAP5ICF3</accession>
<dbReference type="PROSITE" id="PS00107">
    <property type="entry name" value="PROTEIN_KINASE_ATP"/>
    <property type="match status" value="1"/>
</dbReference>
<dbReference type="Pfam" id="PF00069">
    <property type="entry name" value="Pkinase"/>
    <property type="match status" value="1"/>
</dbReference>
<keyword evidence="13" id="KW-1185">Reference proteome</keyword>
<dbReference type="CDD" id="cd14014">
    <property type="entry name" value="STKc_PknB_like"/>
    <property type="match status" value="1"/>
</dbReference>
<comment type="catalytic activity">
    <reaction evidence="8">
        <text>L-seryl-[protein] + ATP = O-phospho-L-seryl-[protein] + ADP + H(+)</text>
        <dbReference type="Rhea" id="RHEA:17989"/>
        <dbReference type="Rhea" id="RHEA-COMP:9863"/>
        <dbReference type="Rhea" id="RHEA-COMP:11604"/>
        <dbReference type="ChEBI" id="CHEBI:15378"/>
        <dbReference type="ChEBI" id="CHEBI:29999"/>
        <dbReference type="ChEBI" id="CHEBI:30616"/>
        <dbReference type="ChEBI" id="CHEBI:83421"/>
        <dbReference type="ChEBI" id="CHEBI:456216"/>
        <dbReference type="EC" id="2.7.11.1"/>
    </reaction>
</comment>
<dbReference type="SUPFAM" id="SSF56112">
    <property type="entry name" value="Protein kinase-like (PK-like)"/>
    <property type="match status" value="1"/>
</dbReference>
<keyword evidence="10" id="KW-0472">Membrane</keyword>
<keyword evidence="10" id="KW-0812">Transmembrane</keyword>
<dbReference type="SMART" id="SM00220">
    <property type="entry name" value="S_TKc"/>
    <property type="match status" value="1"/>
</dbReference>
<evidence type="ECO:0000256" key="2">
    <source>
        <dbReference type="ARBA" id="ARBA00022527"/>
    </source>
</evidence>
<dbReference type="PROSITE" id="PS50011">
    <property type="entry name" value="PROTEIN_KINASE_DOM"/>
    <property type="match status" value="1"/>
</dbReference>
<evidence type="ECO:0000313" key="13">
    <source>
        <dbReference type="Proteomes" id="UP000667802"/>
    </source>
</evidence>
<dbReference type="InterPro" id="IPR007890">
    <property type="entry name" value="CHASE2"/>
</dbReference>
<evidence type="ECO:0000313" key="12">
    <source>
        <dbReference type="EMBL" id="MDR9896460.1"/>
    </source>
</evidence>
<keyword evidence="6 9" id="KW-0067">ATP-binding</keyword>
<feature type="transmembrane region" description="Helical" evidence="10">
    <location>
        <begin position="348"/>
        <end position="368"/>
    </location>
</feature>
<dbReference type="AlphaFoldDB" id="A0AAP5ICF3"/>
<keyword evidence="2" id="KW-0723">Serine/threonine-protein kinase</keyword>
<feature type="binding site" evidence="9">
    <location>
        <position position="480"/>
    </location>
    <ligand>
        <name>ATP</name>
        <dbReference type="ChEBI" id="CHEBI:30616"/>
    </ligand>
</feature>
<comment type="caution">
    <text evidence="12">The sequence shown here is derived from an EMBL/GenBank/DDBJ whole genome shotgun (WGS) entry which is preliminary data.</text>
</comment>
<evidence type="ECO:0000256" key="9">
    <source>
        <dbReference type="PROSITE-ProRule" id="PRU10141"/>
    </source>
</evidence>
<reference evidence="13" key="1">
    <citation type="journal article" date="2021" name="Science">
        <title>Hunting the eagle killer: A cyanobacterial neurotoxin causes vacuolar myelinopathy.</title>
        <authorList>
            <person name="Breinlinger S."/>
            <person name="Phillips T.J."/>
            <person name="Haram B.N."/>
            <person name="Mares J."/>
            <person name="Martinez Yerena J.A."/>
            <person name="Hrouzek P."/>
            <person name="Sobotka R."/>
            <person name="Henderson W.M."/>
            <person name="Schmieder P."/>
            <person name="Williams S.M."/>
            <person name="Lauderdale J.D."/>
            <person name="Wilde H.D."/>
            <person name="Gerrin W."/>
            <person name="Kust A."/>
            <person name="Washington J.W."/>
            <person name="Wagner C."/>
            <person name="Geier B."/>
            <person name="Liebeke M."/>
            <person name="Enke H."/>
            <person name="Niedermeyer T.H.J."/>
            <person name="Wilde S.B."/>
        </authorList>
    </citation>
    <scope>NUCLEOTIDE SEQUENCE [LARGE SCALE GENOMIC DNA]</scope>
    <source>
        <strain evidence="13">Thurmond2011</strain>
    </source>
</reference>
<dbReference type="InterPro" id="IPR000719">
    <property type="entry name" value="Prot_kinase_dom"/>
</dbReference>
<gene>
    <name evidence="12" type="ORF">G7B40_018115</name>
</gene>
<evidence type="ECO:0000256" key="5">
    <source>
        <dbReference type="ARBA" id="ARBA00022777"/>
    </source>
</evidence>
<dbReference type="SMART" id="SM01080">
    <property type="entry name" value="CHASE2"/>
    <property type="match status" value="1"/>
</dbReference>
<protein>
    <recommendedName>
        <fullName evidence="1">non-specific serine/threonine protein kinase</fullName>
        <ecNumber evidence="1">2.7.11.1</ecNumber>
    </recommendedName>
</protein>
<dbReference type="PANTHER" id="PTHR24363:SF0">
    <property type="entry name" value="SERINE_THREONINE KINASE LIKE DOMAIN CONTAINING 1"/>
    <property type="match status" value="1"/>
</dbReference>
<keyword evidence="10" id="KW-1133">Transmembrane helix</keyword>
<dbReference type="Proteomes" id="UP000667802">
    <property type="component" value="Unassembled WGS sequence"/>
</dbReference>
<feature type="transmembrane region" description="Helical" evidence="10">
    <location>
        <begin position="374"/>
        <end position="392"/>
    </location>
</feature>
<proteinExistence type="predicted"/>